<keyword evidence="3" id="KW-0732">Signal</keyword>
<evidence type="ECO:0000256" key="5">
    <source>
        <dbReference type="ARBA" id="ARBA00023136"/>
    </source>
</evidence>
<dbReference type="PANTHER" id="PTHR48063">
    <property type="entry name" value="LRR RECEPTOR-LIKE KINASE"/>
    <property type="match status" value="1"/>
</dbReference>
<dbReference type="Proteomes" id="UP000813462">
    <property type="component" value="Unassembled WGS sequence"/>
</dbReference>
<evidence type="ECO:0000256" key="1">
    <source>
        <dbReference type="ARBA" id="ARBA00004479"/>
    </source>
</evidence>
<organism evidence="9 10">
    <name type="scientific">Ziziphus jujuba var. spinosa</name>
    <dbReference type="NCBI Taxonomy" id="714518"/>
    <lineage>
        <taxon>Eukaryota</taxon>
        <taxon>Viridiplantae</taxon>
        <taxon>Streptophyta</taxon>
        <taxon>Embryophyta</taxon>
        <taxon>Tracheophyta</taxon>
        <taxon>Spermatophyta</taxon>
        <taxon>Magnoliopsida</taxon>
        <taxon>eudicotyledons</taxon>
        <taxon>Gunneridae</taxon>
        <taxon>Pentapetalae</taxon>
        <taxon>rosids</taxon>
        <taxon>fabids</taxon>
        <taxon>Rosales</taxon>
        <taxon>Rhamnaceae</taxon>
        <taxon>Paliureae</taxon>
        <taxon>Ziziphus</taxon>
    </lineage>
</organism>
<gene>
    <name evidence="9" type="ORF">FEM48_Zijuj03G0126300</name>
</gene>
<comment type="subcellular location">
    <subcellularLocation>
        <location evidence="1">Membrane</location>
        <topology evidence="1">Single-pass type I membrane protein</topology>
    </subcellularLocation>
</comment>
<evidence type="ECO:0000256" key="2">
    <source>
        <dbReference type="ARBA" id="ARBA00022692"/>
    </source>
</evidence>
<evidence type="ECO:0000256" key="7">
    <source>
        <dbReference type="ARBA" id="ARBA00023180"/>
    </source>
</evidence>
<protein>
    <submittedName>
        <fullName evidence="9">Uncharacterized protein</fullName>
    </submittedName>
</protein>
<dbReference type="InterPro" id="IPR001611">
    <property type="entry name" value="Leu-rich_rpt"/>
</dbReference>
<dbReference type="Pfam" id="PF00560">
    <property type="entry name" value="LRR_1"/>
    <property type="match status" value="4"/>
</dbReference>
<evidence type="ECO:0000313" key="9">
    <source>
        <dbReference type="EMBL" id="KAH7537752.1"/>
    </source>
</evidence>
<comment type="caution">
    <text evidence="9">The sequence shown here is derived from an EMBL/GenBank/DDBJ whole genome shotgun (WGS) entry which is preliminary data.</text>
</comment>
<dbReference type="GO" id="GO:0016020">
    <property type="term" value="C:membrane"/>
    <property type="evidence" value="ECO:0007669"/>
    <property type="project" value="UniProtKB-SubCell"/>
</dbReference>
<evidence type="ECO:0000256" key="3">
    <source>
        <dbReference type="ARBA" id="ARBA00022729"/>
    </source>
</evidence>
<dbReference type="EMBL" id="JAEACU010000003">
    <property type="protein sequence ID" value="KAH7537752.1"/>
    <property type="molecule type" value="Genomic_DNA"/>
</dbReference>
<keyword evidence="6" id="KW-0675">Receptor</keyword>
<keyword evidence="5 8" id="KW-0472">Membrane</keyword>
<dbReference type="PANTHER" id="PTHR48063:SF112">
    <property type="entry name" value="RECEPTOR LIKE PROTEIN 30-LIKE"/>
    <property type="match status" value="1"/>
</dbReference>
<dbReference type="Gene3D" id="3.80.10.10">
    <property type="entry name" value="Ribonuclease Inhibitor"/>
    <property type="match status" value="1"/>
</dbReference>
<dbReference type="InterPro" id="IPR046956">
    <property type="entry name" value="RLP23-like"/>
</dbReference>
<proteinExistence type="predicted"/>
<keyword evidence="7" id="KW-0325">Glycoprotein</keyword>
<keyword evidence="2 8" id="KW-0812">Transmembrane</keyword>
<evidence type="ECO:0000256" key="8">
    <source>
        <dbReference type="SAM" id="Phobius"/>
    </source>
</evidence>
<evidence type="ECO:0000256" key="6">
    <source>
        <dbReference type="ARBA" id="ARBA00023170"/>
    </source>
</evidence>
<dbReference type="InterPro" id="IPR032675">
    <property type="entry name" value="LRR_dom_sf"/>
</dbReference>
<name>A0A978VQC7_ZIZJJ</name>
<sequence length="205" mass="23257">MYLNALDLSGNKFIGKIPKLIWISLQWLVVLNLRSNKFHGEIPLELCSLVDLQILDLSHNNFSGTVPRCFYNLRAMTTLQNSDPSLSFISGDNMSNLMAEVTVVTKRREFEYRSMLKLGKSMDLSSNNLHGEIPVELINIQLQTLNLTNNHLVRKTIIYVYLSLGLGSAFAFWGVLASLLFNLPWNMAFCAFLNRIVVRLYGALL</sequence>
<dbReference type="SUPFAM" id="SSF52058">
    <property type="entry name" value="L domain-like"/>
    <property type="match status" value="1"/>
</dbReference>
<keyword evidence="4 8" id="KW-1133">Transmembrane helix</keyword>
<feature type="transmembrane region" description="Helical" evidence="8">
    <location>
        <begin position="158"/>
        <end position="179"/>
    </location>
</feature>
<evidence type="ECO:0000313" key="10">
    <source>
        <dbReference type="Proteomes" id="UP000813462"/>
    </source>
</evidence>
<accession>A0A978VQC7</accession>
<dbReference type="AlphaFoldDB" id="A0A978VQC7"/>
<reference evidence="9" key="1">
    <citation type="journal article" date="2021" name="Front. Plant Sci.">
        <title>Chromosome-Scale Genome Assembly for Chinese Sour Jujube and Insights Into Its Genome Evolution and Domestication Signature.</title>
        <authorList>
            <person name="Shen L.-Y."/>
            <person name="Luo H."/>
            <person name="Wang X.-L."/>
            <person name="Wang X.-M."/>
            <person name="Qiu X.-J."/>
            <person name="Liu H."/>
            <person name="Zhou S.-S."/>
            <person name="Jia K.-H."/>
            <person name="Nie S."/>
            <person name="Bao Y.-T."/>
            <person name="Zhang R.-G."/>
            <person name="Yun Q.-Z."/>
            <person name="Chai Y.-H."/>
            <person name="Lu J.-Y."/>
            <person name="Li Y."/>
            <person name="Zhao S.-W."/>
            <person name="Mao J.-F."/>
            <person name="Jia S.-G."/>
            <person name="Mao Y.-M."/>
        </authorList>
    </citation>
    <scope>NUCLEOTIDE SEQUENCE</scope>
    <source>
        <strain evidence="9">AT0</strain>
        <tissue evidence="9">Leaf</tissue>
    </source>
</reference>
<evidence type="ECO:0000256" key="4">
    <source>
        <dbReference type="ARBA" id="ARBA00022989"/>
    </source>
</evidence>